<dbReference type="AlphaFoldDB" id="A0A1X7UDB3"/>
<organism evidence="1">
    <name type="scientific">Amphimedon queenslandica</name>
    <name type="common">Sponge</name>
    <dbReference type="NCBI Taxonomy" id="400682"/>
    <lineage>
        <taxon>Eukaryota</taxon>
        <taxon>Metazoa</taxon>
        <taxon>Porifera</taxon>
        <taxon>Demospongiae</taxon>
        <taxon>Heteroscleromorpha</taxon>
        <taxon>Haplosclerida</taxon>
        <taxon>Niphatidae</taxon>
        <taxon>Amphimedon</taxon>
    </lineage>
</organism>
<dbReference type="EnsemblMetazoa" id="Aqu2.1.25468_001">
    <property type="protein sequence ID" value="Aqu2.1.25468_001"/>
    <property type="gene ID" value="Aqu2.1.25468"/>
</dbReference>
<name>A0A1X7UDB3_AMPQE</name>
<dbReference type="InParanoid" id="A0A1X7UDB3"/>
<protein>
    <submittedName>
        <fullName evidence="1">Uncharacterized protein</fullName>
    </submittedName>
</protein>
<reference evidence="1" key="1">
    <citation type="submission" date="2017-05" db="UniProtKB">
        <authorList>
            <consortium name="EnsemblMetazoa"/>
        </authorList>
    </citation>
    <scope>IDENTIFICATION</scope>
</reference>
<evidence type="ECO:0000313" key="1">
    <source>
        <dbReference type="EnsemblMetazoa" id="Aqu2.1.25468_001"/>
    </source>
</evidence>
<proteinExistence type="predicted"/>
<accession>A0A1X7UDB3</accession>
<sequence>MEKCLLWTTYIMLCHFKGFVTEKCVYEDEQCLVLSHRKLFKHPPLGLTSRVRIVIQANCQYVVQVVRDFEKGVLVPENAKEVTFLCKSMQLTHFCLSFVLESTQLSMRKQ</sequence>